<keyword evidence="6" id="KW-0547">Nucleotide-binding</keyword>
<comment type="caution">
    <text evidence="11">The sequence shown here is derived from an EMBL/GenBank/DDBJ whole genome shotgun (WGS) entry which is preliminary data.</text>
</comment>
<evidence type="ECO:0000256" key="2">
    <source>
        <dbReference type="ARBA" id="ARBA00008307"/>
    </source>
</evidence>
<protein>
    <submittedName>
        <fullName evidence="11">Uncharacterized protein</fullName>
    </submittedName>
</protein>
<dbReference type="InterPro" id="IPR046903">
    <property type="entry name" value="Mab-21-like_nuc_Trfase"/>
</dbReference>
<gene>
    <name evidence="11" type="ORF">PLOB_00043126</name>
</gene>
<dbReference type="PANTHER" id="PTHR10656:SF42">
    <property type="entry name" value="CYCLIC GMP-AMP SYNTHASE-LIKE PROTEIN-RELATED"/>
    <property type="match status" value="1"/>
</dbReference>
<evidence type="ECO:0000313" key="11">
    <source>
        <dbReference type="EMBL" id="CAH3039275.1"/>
    </source>
</evidence>
<evidence type="ECO:0000256" key="8">
    <source>
        <dbReference type="ARBA" id="ARBA00022842"/>
    </source>
</evidence>
<sequence>MSFQDIRRQKTVLAMRKRSLDVGNGDPRRHLRRFPSDSDLYRKVLHKKAMSHTNLHKKFASCTQLNKPAQTSQHQNCKIFNYEEKLTIEINKFYSQQVKENRVRVRRNKSLAFSVVFKALIHAQVVSDRFTLGEILRSGSRQGDMVEKENDRFEFEVPVYLDGNEKIFIHRAEEDGFIRLQLEHCETWNDCLDSEGFLSANLVRSKLQLTMKDAIKNLNHDVEQGADEFPGEIESLEVLCEGSTIVLHINDGFLVVELIPTIPIPKTSLEWCRRFSAKSEPPSGVVGKPCPLPMSDPETLWKLSFKSAEKKKLISLGTTKYRLLLSLAEMRERDKTLRELSLYHLQTILFHAGDKITDPLKWCTDKIGDRFLDVLGVLERFLENKNCPHYFLAQANLFSTMNSVTVSTLKDRVRRMLKPSCVACSVKTICKKV</sequence>
<dbReference type="EMBL" id="CALNXK010000007">
    <property type="protein sequence ID" value="CAH3039275.1"/>
    <property type="molecule type" value="Genomic_DNA"/>
</dbReference>
<dbReference type="Pfam" id="PF20266">
    <property type="entry name" value="Mab-21_C"/>
    <property type="match status" value="1"/>
</dbReference>
<reference evidence="11 12" key="1">
    <citation type="submission" date="2022-05" db="EMBL/GenBank/DDBJ databases">
        <authorList>
            <consortium name="Genoscope - CEA"/>
            <person name="William W."/>
        </authorList>
    </citation>
    <scope>NUCLEOTIDE SEQUENCE [LARGE SCALE GENOMIC DNA]</scope>
</reference>
<comment type="cofactor">
    <cofactor evidence="1">
        <name>Mg(2+)</name>
        <dbReference type="ChEBI" id="CHEBI:18420"/>
    </cofactor>
</comment>
<name>A0ABN8N438_9CNID</name>
<dbReference type="Proteomes" id="UP001159405">
    <property type="component" value="Unassembled WGS sequence"/>
</dbReference>
<evidence type="ECO:0000259" key="10">
    <source>
        <dbReference type="Pfam" id="PF20266"/>
    </source>
</evidence>
<dbReference type="Gene3D" id="1.10.1410.40">
    <property type="match status" value="1"/>
</dbReference>
<comment type="similarity">
    <text evidence="2">Belongs to the mab-21 family.</text>
</comment>
<evidence type="ECO:0000256" key="3">
    <source>
        <dbReference type="ARBA" id="ARBA00022679"/>
    </source>
</evidence>
<evidence type="ECO:0000256" key="6">
    <source>
        <dbReference type="ARBA" id="ARBA00022741"/>
    </source>
</evidence>
<keyword evidence="8" id="KW-0460">Magnesium</keyword>
<dbReference type="SMART" id="SM01265">
    <property type="entry name" value="Mab-21"/>
    <property type="match status" value="1"/>
</dbReference>
<keyword evidence="7" id="KW-0067">ATP-binding</keyword>
<organism evidence="11 12">
    <name type="scientific">Porites lobata</name>
    <dbReference type="NCBI Taxonomy" id="104759"/>
    <lineage>
        <taxon>Eukaryota</taxon>
        <taxon>Metazoa</taxon>
        <taxon>Cnidaria</taxon>
        <taxon>Anthozoa</taxon>
        <taxon>Hexacorallia</taxon>
        <taxon>Scleractinia</taxon>
        <taxon>Fungiina</taxon>
        <taxon>Poritidae</taxon>
        <taxon>Porites</taxon>
    </lineage>
</organism>
<evidence type="ECO:0000256" key="7">
    <source>
        <dbReference type="ARBA" id="ARBA00022840"/>
    </source>
</evidence>
<proteinExistence type="inferred from homology"/>
<feature type="domain" description="Mab-21-like HhH/H2TH-like" evidence="10">
    <location>
        <begin position="322"/>
        <end position="413"/>
    </location>
</feature>
<keyword evidence="4" id="KW-0548">Nucleotidyltransferase</keyword>
<keyword evidence="5" id="KW-0479">Metal-binding</keyword>
<evidence type="ECO:0000256" key="5">
    <source>
        <dbReference type="ARBA" id="ARBA00022723"/>
    </source>
</evidence>
<evidence type="ECO:0000313" key="12">
    <source>
        <dbReference type="Proteomes" id="UP001159405"/>
    </source>
</evidence>
<keyword evidence="3" id="KW-0808">Transferase</keyword>
<keyword evidence="12" id="KW-1185">Reference proteome</keyword>
<evidence type="ECO:0000256" key="4">
    <source>
        <dbReference type="ARBA" id="ARBA00022695"/>
    </source>
</evidence>
<dbReference type="Gene3D" id="3.30.460.90">
    <property type="match status" value="1"/>
</dbReference>
<dbReference type="InterPro" id="IPR024810">
    <property type="entry name" value="MAB21L/cGLR"/>
</dbReference>
<dbReference type="Pfam" id="PF03281">
    <property type="entry name" value="Mab-21"/>
    <property type="match status" value="1"/>
</dbReference>
<evidence type="ECO:0000256" key="1">
    <source>
        <dbReference type="ARBA" id="ARBA00001946"/>
    </source>
</evidence>
<dbReference type="InterPro" id="IPR046906">
    <property type="entry name" value="Mab-21_HhH/H2TH-like"/>
</dbReference>
<accession>A0ABN8N438</accession>
<evidence type="ECO:0000259" key="9">
    <source>
        <dbReference type="Pfam" id="PF03281"/>
    </source>
</evidence>
<dbReference type="PANTHER" id="PTHR10656">
    <property type="entry name" value="CELL FATE DETERMINING PROTEIN MAB21-RELATED"/>
    <property type="match status" value="1"/>
</dbReference>
<feature type="domain" description="Mab-21-like nucleotidyltransferase" evidence="9">
    <location>
        <begin position="154"/>
        <end position="313"/>
    </location>
</feature>